<sequence length="1406" mass="161398">MTNIYELAITVNDSVLAVDIIEYYINLQGEKMSEKSKPISDKDILETDKEAPESVDEKDVIRGKDIPKYVGKTVGTATKKLQKAELLEITEEKESVAIGDIKQSGIKKYTVQPLEIAEQEVSIEDITVDDFAKLLVDEEVIQKGCLESIEQKVTLDGDIVDNISEGSAKENCIQKEKLLIIADQDVISSNGRGSLTNKKLGTAEAEAASCIDSEVKFTGTLLDASDYGNVEKPASSVVVVELSITLISGQLRIKSKQIGQRILKMDSGSETGSDKTRFMVSNSEDQEERKSEDTAENRGSEETAEASVNPQQSEETESHVGSEIKEENQQSVKDIHESSGDMIEATQKMGQRGRTCALSINNLEVINVLTEIIDFKYRKEHRIIFENVGDMKQFIGIRFLCNRFYFMLKNAFDIGLNVDNSAEAEIAFALYENIVRAVLLYCRINGFLLLRCIIDNPSFDTTIYEKDDVTREVNFLKSVYNEAGKSLNLQKERGRREFISCSFLFDIVNFIKRNEIHNLLEKGVVKTVETHNFFDLNLFLVTPNDVEKLYEADEAIIIHFDLLTDYRFFTSSLLTAQRTMEMKPLVVKYVNIRIQLSFFKLLIQHIKALSVEDLDKLTDLKLCSEEDRKDHCCYNMLQAQEMIRNECCVWKDAEKAFRLLPTVTEYLVGRREPKNKTSLNLYYFIKEFLMVVPHKEFISRRYVLCMDQESCGSILNPATVINRILIPNLKRPIRKICAAITIEKLLDSRRVNIAWSFDYTTESKYYCNEDDIAAQMGEKVQVIQLIGAFYSQYTFPHRSTVRGSRYFYIDSVLSKLEGRLAHLTAENSFTTNALRYLDELVAKKEFSWQADYYLSKILLRKLLATREVNIPERPVVGTDQQARIVWVAELLPITYAGVKSKPFFSLAFLVDGHVNNLDLECAFVLHFNDIPEFSFIEFLVLFKIFMRSDDRSLREMVKWIFRLINRVQKSAQVNEEAILDAKHRVLQWAEAYAANSKVLGTDDTKAMLCLLRWKDEPGLKDDKLERGMDRLFFEVYLKCVIRPNDPILEVIQKWVPCGKSTEEIEQYLNHIPPSRPSEVKVYRPTRLLYYKPVHPDEQTPWERCQMNKFLSETADYYLYGGASRMPNRPTSGPGMFGYARPLYVWSIDGFKLMPFSALKNKYEDVPSDLSELNKKKKIPFDLQAEVGSVWEAAPSRRLNFHSPPKRKRNTSSQSVNIPILHNGENEMFRMQVPYIPFIPLPMNAFDNELEFGASAASLGTVDIWRSYSLPCDLSSLNLQTEKIVLKRSARKRMFKVRKQKFKPWQRKMKTGTADLTESAPSTSLNLEKKHAKKERAVFHPFFENIGSCSICGLMDHTENFCPDTAYYSNLLNMLMPVTYKWAIKKEKAFENFHRQDSWGCFGIEDD</sequence>
<keyword evidence="2" id="KW-1185">Reference proteome</keyword>
<feature type="compositionally biased region" description="Basic and acidic residues" evidence="1">
    <location>
        <begin position="316"/>
        <end position="334"/>
    </location>
</feature>
<dbReference type="Proteomes" id="UP000095285">
    <property type="component" value="Unassembled WGS sequence"/>
</dbReference>
<evidence type="ECO:0000256" key="1">
    <source>
        <dbReference type="SAM" id="MobiDB-lite"/>
    </source>
</evidence>
<proteinExistence type="predicted"/>
<evidence type="ECO:0000313" key="3">
    <source>
        <dbReference type="WBParaSite" id="EN70_3734"/>
    </source>
</evidence>
<evidence type="ECO:0000313" key="2">
    <source>
        <dbReference type="Proteomes" id="UP000095285"/>
    </source>
</evidence>
<reference evidence="2" key="1">
    <citation type="submission" date="2012-04" db="EMBL/GenBank/DDBJ databases">
        <title>The Genome Sequence of Loa loa.</title>
        <authorList>
            <consortium name="The Broad Institute Genome Sequencing Platform"/>
            <consortium name="Broad Institute Genome Sequencing Center for Infectious Disease"/>
            <person name="Nutman T.B."/>
            <person name="Fink D.L."/>
            <person name="Russ C."/>
            <person name="Young S."/>
            <person name="Zeng Q."/>
            <person name="Gargeya S."/>
            <person name="Alvarado L."/>
            <person name="Berlin A."/>
            <person name="Chapman S.B."/>
            <person name="Chen Z."/>
            <person name="Freedman E."/>
            <person name="Gellesch M."/>
            <person name="Goldberg J."/>
            <person name="Griggs A."/>
            <person name="Gujja S."/>
            <person name="Heilman E.R."/>
            <person name="Heiman D."/>
            <person name="Howarth C."/>
            <person name="Mehta T."/>
            <person name="Neiman D."/>
            <person name="Pearson M."/>
            <person name="Roberts A."/>
            <person name="Saif S."/>
            <person name="Shea T."/>
            <person name="Shenoy N."/>
            <person name="Sisk P."/>
            <person name="Stolte C."/>
            <person name="Sykes S."/>
            <person name="White J."/>
            <person name="Yandava C."/>
            <person name="Haas B."/>
            <person name="Henn M.R."/>
            <person name="Nusbaum C."/>
            <person name="Birren B."/>
        </authorList>
    </citation>
    <scope>NUCLEOTIDE SEQUENCE [LARGE SCALE GENOMIC DNA]</scope>
</reference>
<protein>
    <submittedName>
        <fullName evidence="3">BTB domain-containing protein</fullName>
    </submittedName>
</protein>
<dbReference type="WBParaSite" id="EN70_3734">
    <property type="protein sequence ID" value="EN70_3734"/>
    <property type="gene ID" value="EN70_3734"/>
</dbReference>
<accession>A0A1I7VL12</accession>
<feature type="compositionally biased region" description="Basic and acidic residues" evidence="1">
    <location>
        <begin position="287"/>
        <end position="301"/>
    </location>
</feature>
<name>A0A1I7VL12_LOALO</name>
<feature type="region of interest" description="Disordered" evidence="1">
    <location>
        <begin position="264"/>
        <end position="334"/>
    </location>
</feature>
<organism evidence="2 3">
    <name type="scientific">Loa loa</name>
    <name type="common">Eye worm</name>
    <name type="synonym">Filaria loa</name>
    <dbReference type="NCBI Taxonomy" id="7209"/>
    <lineage>
        <taxon>Eukaryota</taxon>
        <taxon>Metazoa</taxon>
        <taxon>Ecdysozoa</taxon>
        <taxon>Nematoda</taxon>
        <taxon>Chromadorea</taxon>
        <taxon>Rhabditida</taxon>
        <taxon>Spirurina</taxon>
        <taxon>Spiruromorpha</taxon>
        <taxon>Filarioidea</taxon>
        <taxon>Onchocercidae</taxon>
        <taxon>Loa</taxon>
    </lineage>
</organism>
<reference evidence="3" key="2">
    <citation type="submission" date="2016-11" db="UniProtKB">
        <authorList>
            <consortium name="WormBaseParasite"/>
        </authorList>
    </citation>
    <scope>IDENTIFICATION</scope>
</reference>